<feature type="region of interest" description="Disordered" evidence="1">
    <location>
        <begin position="1"/>
        <end position="28"/>
    </location>
</feature>
<protein>
    <submittedName>
        <fullName evidence="3">Uncharacterized protein</fullName>
    </submittedName>
</protein>
<keyword evidence="4" id="KW-1185">Reference proteome</keyword>
<accession>A0A1I4XMV2</accession>
<reference evidence="3 4" key="1">
    <citation type="submission" date="2016-10" db="EMBL/GenBank/DDBJ databases">
        <authorList>
            <person name="de Groot N.N."/>
        </authorList>
    </citation>
    <scope>NUCLEOTIDE SEQUENCE [LARGE SCALE GENOMIC DNA]</scope>
    <source>
        <strain evidence="3 4">CGMCC 4.1877</strain>
    </source>
</reference>
<feature type="transmembrane region" description="Helical" evidence="2">
    <location>
        <begin position="61"/>
        <end position="79"/>
    </location>
</feature>
<name>A0A1I4XMV2_PSUAM</name>
<proteinExistence type="predicted"/>
<dbReference type="AlphaFoldDB" id="A0A1I4XMV2"/>
<feature type="transmembrane region" description="Helical" evidence="2">
    <location>
        <begin position="35"/>
        <end position="55"/>
    </location>
</feature>
<sequence>MSTHDSDRPEDRNVPGVGGSGSTDAGSEGQSALRLHIGICVVGGLLSAFVTVLFALVLGSVAGAVVFGVVTLACVAWGLRARQRLRRGRAASRS</sequence>
<evidence type="ECO:0000256" key="2">
    <source>
        <dbReference type="SAM" id="Phobius"/>
    </source>
</evidence>
<evidence type="ECO:0000313" key="4">
    <source>
        <dbReference type="Proteomes" id="UP000199614"/>
    </source>
</evidence>
<keyword evidence="2" id="KW-1133">Transmembrane helix</keyword>
<dbReference type="RefSeq" id="WP_093342209.1">
    <property type="nucleotide sequence ID" value="NZ_FOUY01000011.1"/>
</dbReference>
<evidence type="ECO:0000313" key="3">
    <source>
        <dbReference type="EMBL" id="SFN26956.1"/>
    </source>
</evidence>
<gene>
    <name evidence="3" type="ORF">SAMN05216207_1011137</name>
</gene>
<evidence type="ECO:0000256" key="1">
    <source>
        <dbReference type="SAM" id="MobiDB-lite"/>
    </source>
</evidence>
<keyword evidence="2" id="KW-0812">Transmembrane</keyword>
<feature type="compositionally biased region" description="Basic and acidic residues" evidence="1">
    <location>
        <begin position="1"/>
        <end position="13"/>
    </location>
</feature>
<keyword evidence="2" id="KW-0472">Membrane</keyword>
<dbReference type="Proteomes" id="UP000199614">
    <property type="component" value="Unassembled WGS sequence"/>
</dbReference>
<dbReference type="EMBL" id="FOUY01000011">
    <property type="protein sequence ID" value="SFN26956.1"/>
    <property type="molecule type" value="Genomic_DNA"/>
</dbReference>
<organism evidence="3 4">
    <name type="scientific">Pseudonocardia ammonioxydans</name>
    <dbReference type="NCBI Taxonomy" id="260086"/>
    <lineage>
        <taxon>Bacteria</taxon>
        <taxon>Bacillati</taxon>
        <taxon>Actinomycetota</taxon>
        <taxon>Actinomycetes</taxon>
        <taxon>Pseudonocardiales</taxon>
        <taxon>Pseudonocardiaceae</taxon>
        <taxon>Pseudonocardia</taxon>
    </lineage>
</organism>